<protein>
    <recommendedName>
        <fullName evidence="5">Chemoreceptor glutamine deamidase CheD</fullName>
    </recommendedName>
</protein>
<sequence length="239" mass="25606">MQITCHRCRTVEQERAKTVRREPVSGSTRQYFFTVRRNPCIIPVLTQPTSGYQPVVLTFGSFMPLSTNSFSAHAASPPLPGPEAPRHVWAGEFEVATGNAVLTSLLGSCVGIGLIWRRKGRCALAHCLLGEAPPNEQNGGARYVSTAIPAMLRALGARPGDYAELEVVAAGGASLFGKAQLPVTVGARNIAALERSVNALGLRVIHQRLGGKQGCRITLRCKDMGFDICDVGNRVGDVR</sequence>
<dbReference type="PANTHER" id="PTHR35147">
    <property type="entry name" value="CHEMORECEPTOR GLUTAMINE DEAMIDASE CHED-RELATED"/>
    <property type="match status" value="1"/>
</dbReference>
<evidence type="ECO:0000313" key="4">
    <source>
        <dbReference type="Proteomes" id="UP000430634"/>
    </source>
</evidence>
<keyword evidence="1" id="KW-0145">Chemotaxis</keyword>
<dbReference type="InterPro" id="IPR038592">
    <property type="entry name" value="CheD-like_sf"/>
</dbReference>
<dbReference type="CDD" id="cd16352">
    <property type="entry name" value="CheD"/>
    <property type="match status" value="1"/>
</dbReference>
<dbReference type="PANTHER" id="PTHR35147:SF1">
    <property type="entry name" value="CHEMORECEPTOR GLUTAMINE DEAMIDASE CHED-RELATED"/>
    <property type="match status" value="1"/>
</dbReference>
<keyword evidence="2" id="KW-0378">Hydrolase</keyword>
<dbReference type="InterPro" id="IPR005659">
    <property type="entry name" value="Chemorcpt_Glu_NH3ase_CheD"/>
</dbReference>
<dbReference type="Gene3D" id="3.30.1330.200">
    <property type="match status" value="1"/>
</dbReference>
<dbReference type="Proteomes" id="UP000430634">
    <property type="component" value="Unassembled WGS sequence"/>
</dbReference>
<dbReference type="EMBL" id="WNKZ01000059">
    <property type="protein sequence ID" value="MTV54719.1"/>
    <property type="molecule type" value="Genomic_DNA"/>
</dbReference>
<dbReference type="Pfam" id="PF03975">
    <property type="entry name" value="CheD"/>
    <property type="match status" value="1"/>
</dbReference>
<proteinExistence type="predicted"/>
<comment type="caution">
    <text evidence="3">The sequence shown here is derived from an EMBL/GenBank/DDBJ whole genome shotgun (WGS) entry which is preliminary data.</text>
</comment>
<dbReference type="GO" id="GO:0050568">
    <property type="term" value="F:protein-glutamine glutaminase activity"/>
    <property type="evidence" value="ECO:0007669"/>
    <property type="project" value="InterPro"/>
</dbReference>
<dbReference type="OrthoDB" id="7838801at2"/>
<gene>
    <name evidence="3" type="ORF">GM672_18475</name>
</gene>
<dbReference type="InterPro" id="IPR011324">
    <property type="entry name" value="Cytotoxic_necrot_fac-like_cat"/>
</dbReference>
<evidence type="ECO:0000256" key="1">
    <source>
        <dbReference type="ARBA" id="ARBA00022500"/>
    </source>
</evidence>
<evidence type="ECO:0000313" key="3">
    <source>
        <dbReference type="EMBL" id="MTV54719.1"/>
    </source>
</evidence>
<name>A0A6I3T015_9BURK</name>
<reference evidence="3 4" key="1">
    <citation type="submission" date="2019-11" db="EMBL/GenBank/DDBJ databases">
        <title>Type strains purchased from KCTC, JCM and DSMZ.</title>
        <authorList>
            <person name="Lu H."/>
        </authorList>
    </citation>
    <scope>NUCLEOTIDE SEQUENCE [LARGE SCALE GENOMIC DNA]</scope>
    <source>
        <strain evidence="3 4">KCTC 52429</strain>
    </source>
</reference>
<dbReference type="AlphaFoldDB" id="A0A6I3T015"/>
<evidence type="ECO:0008006" key="5">
    <source>
        <dbReference type="Google" id="ProtNLM"/>
    </source>
</evidence>
<dbReference type="GO" id="GO:0006935">
    <property type="term" value="P:chemotaxis"/>
    <property type="evidence" value="ECO:0007669"/>
    <property type="project" value="UniProtKB-KW"/>
</dbReference>
<organism evidence="3 4">
    <name type="scientific">Pseudoduganella buxea</name>
    <dbReference type="NCBI Taxonomy" id="1949069"/>
    <lineage>
        <taxon>Bacteria</taxon>
        <taxon>Pseudomonadati</taxon>
        <taxon>Pseudomonadota</taxon>
        <taxon>Betaproteobacteria</taxon>
        <taxon>Burkholderiales</taxon>
        <taxon>Oxalobacteraceae</taxon>
        <taxon>Telluria group</taxon>
        <taxon>Pseudoduganella</taxon>
    </lineage>
</organism>
<dbReference type="SUPFAM" id="SSF64438">
    <property type="entry name" value="CNF1/YfiH-like putative cysteine hydrolases"/>
    <property type="match status" value="1"/>
</dbReference>
<accession>A0A6I3T015</accession>
<evidence type="ECO:0000256" key="2">
    <source>
        <dbReference type="ARBA" id="ARBA00022801"/>
    </source>
</evidence>